<gene>
    <name evidence="2" type="ORF">BD833_11422</name>
</gene>
<accession>A0A5S5CS37</accession>
<evidence type="ECO:0000256" key="1">
    <source>
        <dbReference type="SAM" id="MobiDB-lite"/>
    </source>
</evidence>
<feature type="region of interest" description="Disordered" evidence="1">
    <location>
        <begin position="1"/>
        <end position="81"/>
    </location>
</feature>
<name>A0A5S5CS37_9ACTN</name>
<keyword evidence="3" id="KW-1185">Reference proteome</keyword>
<organism evidence="2 3">
    <name type="scientific">Blastococcus xanthinilyticus</name>
    <dbReference type="NCBI Taxonomy" id="1564164"/>
    <lineage>
        <taxon>Bacteria</taxon>
        <taxon>Bacillati</taxon>
        <taxon>Actinomycetota</taxon>
        <taxon>Actinomycetes</taxon>
        <taxon>Geodermatophilales</taxon>
        <taxon>Geodermatophilaceae</taxon>
        <taxon>Blastococcus</taxon>
    </lineage>
</organism>
<sequence length="81" mass="8969">MAPPDRMPIDPEDATMTEPHDRPTLDDVMDTQESAPRDRQEHAKDPHLSDEALEHRTEQERQAVGSDDADPAGADVHSATD</sequence>
<protein>
    <submittedName>
        <fullName evidence="2">Uncharacterized protein</fullName>
    </submittedName>
</protein>
<evidence type="ECO:0000313" key="2">
    <source>
        <dbReference type="EMBL" id="TYP84593.1"/>
    </source>
</evidence>
<reference evidence="2 3" key="1">
    <citation type="submission" date="2019-07" db="EMBL/GenBank/DDBJ databases">
        <title>Genomic Encyclopedia of Archaeal and Bacterial Type Strains, Phase II (KMG-II): from individual species to whole genera.</title>
        <authorList>
            <person name="Goeker M."/>
        </authorList>
    </citation>
    <scope>NUCLEOTIDE SEQUENCE [LARGE SCALE GENOMIC DNA]</scope>
    <source>
        <strain evidence="2 3">DSM 46842</strain>
    </source>
</reference>
<evidence type="ECO:0000313" key="3">
    <source>
        <dbReference type="Proteomes" id="UP000322499"/>
    </source>
</evidence>
<dbReference type="AlphaFoldDB" id="A0A5S5CS37"/>
<comment type="caution">
    <text evidence="2">The sequence shown here is derived from an EMBL/GenBank/DDBJ whole genome shotgun (WGS) entry which is preliminary data.</text>
</comment>
<dbReference type="Proteomes" id="UP000322499">
    <property type="component" value="Unassembled WGS sequence"/>
</dbReference>
<dbReference type="EMBL" id="VNHW01000014">
    <property type="protein sequence ID" value="TYP84593.1"/>
    <property type="molecule type" value="Genomic_DNA"/>
</dbReference>
<proteinExistence type="predicted"/>
<feature type="compositionally biased region" description="Basic and acidic residues" evidence="1">
    <location>
        <begin position="35"/>
        <end position="61"/>
    </location>
</feature>